<reference evidence="1" key="1">
    <citation type="submission" date="2020-07" db="EMBL/GenBank/DDBJ databases">
        <title>Huge and variable diversity of episymbiotic CPR bacteria and DPANN archaea in groundwater ecosystems.</title>
        <authorList>
            <person name="He C.Y."/>
            <person name="Keren R."/>
            <person name="Whittaker M."/>
            <person name="Farag I.F."/>
            <person name="Doudna J."/>
            <person name="Cate J.H.D."/>
            <person name="Banfield J.F."/>
        </authorList>
    </citation>
    <scope>NUCLEOTIDE SEQUENCE</scope>
    <source>
        <strain evidence="1">NC_groundwater_1818_Pr3_B-0.1um_66_35</strain>
    </source>
</reference>
<name>A0A933W269_RHOPL</name>
<organism evidence="1 2">
    <name type="scientific">Rhodopseudomonas palustris</name>
    <dbReference type="NCBI Taxonomy" id="1076"/>
    <lineage>
        <taxon>Bacteria</taxon>
        <taxon>Pseudomonadati</taxon>
        <taxon>Pseudomonadota</taxon>
        <taxon>Alphaproteobacteria</taxon>
        <taxon>Hyphomicrobiales</taxon>
        <taxon>Nitrobacteraceae</taxon>
        <taxon>Rhodopseudomonas</taxon>
    </lineage>
</organism>
<dbReference type="AlphaFoldDB" id="A0A933W269"/>
<sequence length="117" mass="12793">MVRFVVFPMVSRSGSWMQIVSRRLNLPVSERWPNDEVASMIASLDVTGTMADIAAIKACTISFADGAGDAINGARFDWKLATAIPERRSSPRRSMQSIQCSANPIQNSMLALQFVTA</sequence>
<evidence type="ECO:0000313" key="2">
    <source>
        <dbReference type="Proteomes" id="UP000782519"/>
    </source>
</evidence>
<dbReference type="EMBL" id="JACRJB010000052">
    <property type="protein sequence ID" value="MBI5131241.1"/>
    <property type="molecule type" value="Genomic_DNA"/>
</dbReference>
<gene>
    <name evidence="1" type="ORF">HZA66_17515</name>
</gene>
<dbReference type="Proteomes" id="UP000782519">
    <property type="component" value="Unassembled WGS sequence"/>
</dbReference>
<comment type="caution">
    <text evidence="1">The sequence shown here is derived from an EMBL/GenBank/DDBJ whole genome shotgun (WGS) entry which is preliminary data.</text>
</comment>
<accession>A0A933W269</accession>
<protein>
    <submittedName>
        <fullName evidence="1">Uncharacterized protein</fullName>
    </submittedName>
</protein>
<proteinExistence type="predicted"/>
<evidence type="ECO:0000313" key="1">
    <source>
        <dbReference type="EMBL" id="MBI5131241.1"/>
    </source>
</evidence>